<dbReference type="PANTHER" id="PTHR12903">
    <property type="entry name" value="MITOCHONDRIAL RIBOSOMAL PROTEIN L24"/>
    <property type="match status" value="1"/>
</dbReference>
<dbReference type="InterPro" id="IPR005825">
    <property type="entry name" value="Ribosomal_uL24_CS"/>
</dbReference>
<proteinExistence type="inferred from homology"/>
<comment type="function">
    <text evidence="8">One of two assembly initiator proteins, it binds directly to the 5'-end of the 23S rRNA, where it nucleates assembly of the 50S subunit.</text>
</comment>
<evidence type="ECO:0000256" key="4">
    <source>
        <dbReference type="ARBA" id="ARBA00022980"/>
    </source>
</evidence>
<comment type="caution">
    <text evidence="11">The sequence shown here is derived from an EMBL/GenBank/DDBJ whole genome shotgun (WGS) entry which is preliminary data.</text>
</comment>
<evidence type="ECO:0000256" key="1">
    <source>
        <dbReference type="ARBA" id="ARBA00010618"/>
    </source>
</evidence>
<dbReference type="GO" id="GO:0003735">
    <property type="term" value="F:structural constituent of ribosome"/>
    <property type="evidence" value="ECO:0007669"/>
    <property type="project" value="InterPro"/>
</dbReference>
<evidence type="ECO:0000256" key="2">
    <source>
        <dbReference type="ARBA" id="ARBA00022730"/>
    </source>
</evidence>
<dbReference type="SUPFAM" id="SSF50104">
    <property type="entry name" value="Translation proteins SH3-like domain"/>
    <property type="match status" value="1"/>
</dbReference>
<sequence>MKIRKDDKVIVIAGKDKGKTGKVLKAIPAEDKVVVEGVNLKKKHQKANKSGKKGQIIDKIFPIHVSNVMLADPKSDKPTRIGKKLVGDKFVRIAKKSGTTLK</sequence>
<dbReference type="GO" id="GO:0005840">
    <property type="term" value="C:ribosome"/>
    <property type="evidence" value="ECO:0007669"/>
    <property type="project" value="UniProtKB-KW"/>
</dbReference>
<dbReference type="PROSITE" id="PS01108">
    <property type="entry name" value="RIBOSOMAL_L24"/>
    <property type="match status" value="1"/>
</dbReference>
<dbReference type="Gene3D" id="2.30.30.30">
    <property type="match status" value="1"/>
</dbReference>
<dbReference type="InterPro" id="IPR041988">
    <property type="entry name" value="Ribosomal_uL24_KOW"/>
</dbReference>
<dbReference type="SMART" id="SM00739">
    <property type="entry name" value="KOW"/>
    <property type="match status" value="1"/>
</dbReference>
<evidence type="ECO:0000256" key="3">
    <source>
        <dbReference type="ARBA" id="ARBA00022884"/>
    </source>
</evidence>
<keyword evidence="2 8" id="KW-0699">rRNA-binding</keyword>
<comment type="similarity">
    <text evidence="1 8 9">Belongs to the universal ribosomal protein uL24 family.</text>
</comment>
<evidence type="ECO:0000256" key="6">
    <source>
        <dbReference type="ARBA" id="ARBA00035206"/>
    </source>
</evidence>
<dbReference type="InterPro" id="IPR057264">
    <property type="entry name" value="Ribosomal_uL24_C"/>
</dbReference>
<evidence type="ECO:0000256" key="5">
    <source>
        <dbReference type="ARBA" id="ARBA00023274"/>
    </source>
</evidence>
<evidence type="ECO:0000313" key="12">
    <source>
        <dbReference type="Proteomes" id="UP000186670"/>
    </source>
</evidence>
<keyword evidence="5 8" id="KW-0687">Ribonucleoprotein</keyword>
<evidence type="ECO:0000256" key="9">
    <source>
        <dbReference type="RuleBase" id="RU003477"/>
    </source>
</evidence>
<organism evidence="11 12">
    <name type="scientific">Candidatus Campbellbacteria bacterium RIFCSPHIGHO2_01_FULL_34_10</name>
    <dbReference type="NCBI Taxonomy" id="1797577"/>
    <lineage>
        <taxon>Bacteria</taxon>
        <taxon>Candidatus Campbelliibacteriota</taxon>
    </lineage>
</organism>
<keyword evidence="4 8" id="KW-0689">Ribosomal protein</keyword>
<dbReference type="InterPro" id="IPR003256">
    <property type="entry name" value="Ribosomal_uL24"/>
</dbReference>
<reference evidence="11 12" key="1">
    <citation type="journal article" date="2016" name="Nat. Commun.">
        <title>Thousands of microbial genomes shed light on interconnected biogeochemical processes in an aquifer system.</title>
        <authorList>
            <person name="Anantharaman K."/>
            <person name="Brown C.T."/>
            <person name="Hug L.A."/>
            <person name="Sharon I."/>
            <person name="Castelle C.J."/>
            <person name="Probst A.J."/>
            <person name="Thomas B.C."/>
            <person name="Singh A."/>
            <person name="Wilkins M.J."/>
            <person name="Karaoz U."/>
            <person name="Brodie E.L."/>
            <person name="Williams K.H."/>
            <person name="Hubbard S.S."/>
            <person name="Banfield J.F."/>
        </authorList>
    </citation>
    <scope>NUCLEOTIDE SEQUENCE [LARGE SCALE GENOMIC DNA]</scope>
</reference>
<dbReference type="AlphaFoldDB" id="A0A1F5EPI8"/>
<accession>A0A1F5EPI8</accession>
<dbReference type="FunFam" id="2.30.30.30:FF:000004">
    <property type="entry name" value="50S ribosomal protein L24"/>
    <property type="match status" value="1"/>
</dbReference>
<feature type="domain" description="KOW" evidence="10">
    <location>
        <begin position="2"/>
        <end position="29"/>
    </location>
</feature>
<evidence type="ECO:0000256" key="7">
    <source>
        <dbReference type="ARBA" id="ARBA00058688"/>
    </source>
</evidence>
<evidence type="ECO:0000256" key="8">
    <source>
        <dbReference type="HAMAP-Rule" id="MF_01326"/>
    </source>
</evidence>
<dbReference type="Proteomes" id="UP000186670">
    <property type="component" value="Unassembled WGS sequence"/>
</dbReference>
<protein>
    <recommendedName>
        <fullName evidence="6 8">Large ribosomal subunit protein uL24</fullName>
    </recommendedName>
</protein>
<dbReference type="GO" id="GO:0006412">
    <property type="term" value="P:translation"/>
    <property type="evidence" value="ECO:0007669"/>
    <property type="project" value="UniProtKB-UniRule"/>
</dbReference>
<evidence type="ECO:0000259" key="10">
    <source>
        <dbReference type="SMART" id="SM00739"/>
    </source>
</evidence>
<dbReference type="Pfam" id="PF00467">
    <property type="entry name" value="KOW"/>
    <property type="match status" value="1"/>
</dbReference>
<dbReference type="HAMAP" id="MF_01326_B">
    <property type="entry name" value="Ribosomal_uL24_B"/>
    <property type="match status" value="1"/>
</dbReference>
<dbReference type="InterPro" id="IPR008991">
    <property type="entry name" value="Translation_prot_SH3-like_sf"/>
</dbReference>
<dbReference type="InterPro" id="IPR014722">
    <property type="entry name" value="Rib_uL2_dom2"/>
</dbReference>
<dbReference type="InterPro" id="IPR005824">
    <property type="entry name" value="KOW"/>
</dbReference>
<evidence type="ECO:0000313" key="11">
    <source>
        <dbReference type="EMBL" id="OGD69312.1"/>
    </source>
</evidence>
<dbReference type="Pfam" id="PF17136">
    <property type="entry name" value="ribosomal_L24"/>
    <property type="match status" value="1"/>
</dbReference>
<keyword evidence="3 8" id="KW-0694">RNA-binding</keyword>
<dbReference type="EMBL" id="MEZZ01000009">
    <property type="protein sequence ID" value="OGD69312.1"/>
    <property type="molecule type" value="Genomic_DNA"/>
</dbReference>
<gene>
    <name evidence="8" type="primary">rplX</name>
    <name evidence="11" type="ORF">A2811_00365</name>
</gene>
<name>A0A1F5EPI8_9BACT</name>
<dbReference type="CDD" id="cd06089">
    <property type="entry name" value="KOW_RPL26"/>
    <property type="match status" value="1"/>
</dbReference>
<dbReference type="GO" id="GO:0019843">
    <property type="term" value="F:rRNA binding"/>
    <property type="evidence" value="ECO:0007669"/>
    <property type="project" value="UniProtKB-UniRule"/>
</dbReference>
<dbReference type="NCBIfam" id="TIGR01079">
    <property type="entry name" value="rplX_bact"/>
    <property type="match status" value="1"/>
</dbReference>
<dbReference type="GO" id="GO:1990904">
    <property type="term" value="C:ribonucleoprotein complex"/>
    <property type="evidence" value="ECO:0007669"/>
    <property type="project" value="UniProtKB-KW"/>
</dbReference>
<comment type="function">
    <text evidence="7 8">One of the proteins that surrounds the polypeptide exit tunnel on the outside of the subunit.</text>
</comment>
<comment type="subunit">
    <text evidence="8">Part of the 50S ribosomal subunit.</text>
</comment>